<evidence type="ECO:0000313" key="9">
    <source>
        <dbReference type="Proteomes" id="UP001434337"/>
    </source>
</evidence>
<feature type="transmembrane region" description="Helical" evidence="7">
    <location>
        <begin position="371"/>
        <end position="392"/>
    </location>
</feature>
<feature type="transmembrane region" description="Helical" evidence="7">
    <location>
        <begin position="76"/>
        <end position="101"/>
    </location>
</feature>
<evidence type="ECO:0000313" key="8">
    <source>
        <dbReference type="EMBL" id="WZW97099.1"/>
    </source>
</evidence>
<evidence type="ECO:0000256" key="4">
    <source>
        <dbReference type="ARBA" id="ARBA00022692"/>
    </source>
</evidence>
<evidence type="ECO:0000256" key="2">
    <source>
        <dbReference type="ARBA" id="ARBA00008335"/>
    </source>
</evidence>
<dbReference type="InterPro" id="IPR011701">
    <property type="entry name" value="MFS"/>
</dbReference>
<dbReference type="SUPFAM" id="SSF103473">
    <property type="entry name" value="MFS general substrate transporter"/>
    <property type="match status" value="1"/>
</dbReference>
<evidence type="ECO:0000256" key="3">
    <source>
        <dbReference type="ARBA" id="ARBA00022448"/>
    </source>
</evidence>
<keyword evidence="4 7" id="KW-0812">Transmembrane</keyword>
<feature type="transmembrane region" description="Helical" evidence="7">
    <location>
        <begin position="308"/>
        <end position="330"/>
    </location>
</feature>
<sequence length="409" mass="42498">MSSRTPLLRLDHRATLAGSYVGFVTQAIVNNLGPLLFIIWHDAFGIGFGAIGLIVSVNFGVQLLTDAVSPPLIDKVGYRAAMVAAHVVAAAGLVALGTLPFLLPSPYLGLVLAMVISAVGGGLLEVLVSPVVEALPTQNKALHMSLLHSFYCWGLVAVVALSTVGFLTLGEDRWPLLCFAWAAVPALNAVLLWFVPYHRLVEEGAAMGYRHLLREPVFWLLVLLMAAAGASELSMSQWASAYAQAGLGLDKTTGDLMGPMAFAITMGLARVLFGARVSVKNVRHIITGCLVLCIASYLVAAYGPWPWLGLAGVIACGFSVGILWPGTFTLGSSVFRRGGTVLFALLALGGDAGAALGPAVVGQVAELTGSLADGIAVGTVFPVVMLAAVLVLGRRLSRGPAAASRHPGA</sequence>
<reference evidence="8 9" key="1">
    <citation type="journal article" date="2023" name="Environ Microbiome">
        <title>A coral-associated actinobacterium mitigates coral bleaching under heat stress.</title>
        <authorList>
            <person name="Li J."/>
            <person name="Zou Y."/>
            <person name="Li Q."/>
            <person name="Zhang J."/>
            <person name="Bourne D.G."/>
            <person name="Lyu Y."/>
            <person name="Liu C."/>
            <person name="Zhang S."/>
        </authorList>
    </citation>
    <scope>NUCLEOTIDE SEQUENCE [LARGE SCALE GENOMIC DNA]</scope>
    <source>
        <strain evidence="8 9">SCSIO 13291</strain>
    </source>
</reference>
<feature type="transmembrane region" description="Helical" evidence="7">
    <location>
        <begin position="20"/>
        <end position="40"/>
    </location>
</feature>
<dbReference type="Proteomes" id="UP001434337">
    <property type="component" value="Chromosome"/>
</dbReference>
<accession>A0ABZ3C2H7</accession>
<dbReference type="InterPro" id="IPR051788">
    <property type="entry name" value="MFS_Transporter"/>
</dbReference>
<dbReference type="Gene3D" id="1.20.1250.20">
    <property type="entry name" value="MFS general substrate transporter like domains"/>
    <property type="match status" value="2"/>
</dbReference>
<proteinExistence type="inferred from homology"/>
<keyword evidence="3" id="KW-0813">Transport</keyword>
<feature type="transmembrane region" description="Helical" evidence="7">
    <location>
        <begin position="46"/>
        <end position="64"/>
    </location>
</feature>
<evidence type="ECO:0000256" key="1">
    <source>
        <dbReference type="ARBA" id="ARBA00004127"/>
    </source>
</evidence>
<comment type="similarity">
    <text evidence="2">Belongs to the major facilitator superfamily.</text>
</comment>
<dbReference type="Pfam" id="PF07690">
    <property type="entry name" value="MFS_1"/>
    <property type="match status" value="1"/>
</dbReference>
<feature type="transmembrane region" description="Helical" evidence="7">
    <location>
        <begin position="342"/>
        <end position="365"/>
    </location>
</feature>
<dbReference type="InterPro" id="IPR036259">
    <property type="entry name" value="MFS_trans_sf"/>
</dbReference>
<dbReference type="EMBL" id="CP115965">
    <property type="protein sequence ID" value="WZW97099.1"/>
    <property type="molecule type" value="Genomic_DNA"/>
</dbReference>
<dbReference type="PANTHER" id="PTHR23514:SF3">
    <property type="entry name" value="BYPASS OF STOP CODON PROTEIN 6"/>
    <property type="match status" value="1"/>
</dbReference>
<feature type="transmembrane region" description="Helical" evidence="7">
    <location>
        <begin position="256"/>
        <end position="273"/>
    </location>
</feature>
<gene>
    <name evidence="8" type="ORF">PCC79_09205</name>
</gene>
<keyword evidence="6 7" id="KW-0472">Membrane</keyword>
<organism evidence="8 9">
    <name type="scientific">Propioniciclava soli</name>
    <dbReference type="NCBI Taxonomy" id="2775081"/>
    <lineage>
        <taxon>Bacteria</taxon>
        <taxon>Bacillati</taxon>
        <taxon>Actinomycetota</taxon>
        <taxon>Actinomycetes</taxon>
        <taxon>Propionibacteriales</taxon>
        <taxon>Propionibacteriaceae</taxon>
        <taxon>Propioniciclava</taxon>
    </lineage>
</organism>
<evidence type="ECO:0000256" key="5">
    <source>
        <dbReference type="ARBA" id="ARBA00022989"/>
    </source>
</evidence>
<feature type="transmembrane region" description="Helical" evidence="7">
    <location>
        <begin position="285"/>
        <end position="302"/>
    </location>
</feature>
<feature type="transmembrane region" description="Helical" evidence="7">
    <location>
        <begin position="216"/>
        <end position="236"/>
    </location>
</feature>
<comment type="subcellular location">
    <subcellularLocation>
        <location evidence="1">Endomembrane system</location>
        <topology evidence="1">Multi-pass membrane protein</topology>
    </subcellularLocation>
</comment>
<name>A0ABZ3C2H7_9ACTN</name>
<evidence type="ECO:0000256" key="6">
    <source>
        <dbReference type="ARBA" id="ARBA00023136"/>
    </source>
</evidence>
<keyword evidence="5 7" id="KW-1133">Transmembrane helix</keyword>
<evidence type="ECO:0000256" key="7">
    <source>
        <dbReference type="SAM" id="Phobius"/>
    </source>
</evidence>
<feature type="transmembrane region" description="Helical" evidence="7">
    <location>
        <begin position="149"/>
        <end position="168"/>
    </location>
</feature>
<protein>
    <submittedName>
        <fullName evidence="8">MFS transporter</fullName>
    </submittedName>
</protein>
<dbReference type="RefSeq" id="WP_232547814.1">
    <property type="nucleotide sequence ID" value="NZ_CP115965.1"/>
</dbReference>
<keyword evidence="9" id="KW-1185">Reference proteome</keyword>
<feature type="transmembrane region" description="Helical" evidence="7">
    <location>
        <begin position="174"/>
        <end position="195"/>
    </location>
</feature>
<dbReference type="PANTHER" id="PTHR23514">
    <property type="entry name" value="BYPASS OF STOP CODON PROTEIN 6"/>
    <property type="match status" value="1"/>
</dbReference>
<feature type="transmembrane region" description="Helical" evidence="7">
    <location>
        <begin position="107"/>
        <end position="128"/>
    </location>
</feature>